<dbReference type="Gene3D" id="3.90.660.20">
    <property type="entry name" value="Protoporphyrinogen oxidase, mitochondrial, domain 2"/>
    <property type="match status" value="1"/>
</dbReference>
<evidence type="ECO:0000313" key="3">
    <source>
        <dbReference type="Proteomes" id="UP000676409"/>
    </source>
</evidence>
<dbReference type="PANTHER" id="PTHR42923">
    <property type="entry name" value="PROTOPORPHYRINOGEN OXIDASE"/>
    <property type="match status" value="1"/>
</dbReference>
<accession>A0A975IUK9</accession>
<protein>
    <submittedName>
        <fullName evidence="2">Hydroxysqualene dehydroxylase HpnE</fullName>
        <ecNumber evidence="2">1.17.8.1</ecNumber>
    </submittedName>
</protein>
<dbReference type="PANTHER" id="PTHR42923:SF47">
    <property type="entry name" value="BLR3003 PROTEIN"/>
    <property type="match status" value="1"/>
</dbReference>
<dbReference type="InterPro" id="IPR017830">
    <property type="entry name" value="SQase_HpnE"/>
</dbReference>
<dbReference type="GO" id="GO:0016491">
    <property type="term" value="F:oxidoreductase activity"/>
    <property type="evidence" value="ECO:0007669"/>
    <property type="project" value="UniProtKB-KW"/>
</dbReference>
<evidence type="ECO:0000259" key="1">
    <source>
        <dbReference type="Pfam" id="PF01593"/>
    </source>
</evidence>
<keyword evidence="2" id="KW-0560">Oxidoreductase</keyword>
<keyword evidence="3" id="KW-1185">Reference proteome</keyword>
<dbReference type="InterPro" id="IPR050464">
    <property type="entry name" value="Zeta_carotene_desat/Oxidored"/>
</dbReference>
<reference evidence="2" key="1">
    <citation type="submission" date="2021-04" db="EMBL/GenBank/DDBJ databases">
        <title>The complete genome sequence of Caulobacter sp. S6.</title>
        <authorList>
            <person name="Tang Y."/>
            <person name="Ouyang W."/>
            <person name="Liu Q."/>
            <person name="Huang B."/>
            <person name="Guo Z."/>
            <person name="Lei P."/>
        </authorList>
    </citation>
    <scope>NUCLEOTIDE SEQUENCE</scope>
    <source>
        <strain evidence="2">S6</strain>
    </source>
</reference>
<dbReference type="InterPro" id="IPR036188">
    <property type="entry name" value="FAD/NAD-bd_sf"/>
</dbReference>
<dbReference type="Pfam" id="PF01593">
    <property type="entry name" value="Amino_oxidase"/>
    <property type="match status" value="1"/>
</dbReference>
<dbReference type="PRINTS" id="PR00420">
    <property type="entry name" value="RNGMNOXGNASE"/>
</dbReference>
<dbReference type="InterPro" id="IPR002937">
    <property type="entry name" value="Amino_oxidase"/>
</dbReference>
<dbReference type="Proteomes" id="UP000676409">
    <property type="component" value="Chromosome"/>
</dbReference>
<dbReference type="EC" id="1.17.8.1" evidence="2"/>
<proteinExistence type="predicted"/>
<dbReference type="KEGG" id="caul:KCG34_23150"/>
<dbReference type="Gene3D" id="1.10.3110.10">
    <property type="entry name" value="protoporphyrinogen ix oxidase, domain 3"/>
    <property type="match status" value="1"/>
</dbReference>
<dbReference type="AlphaFoldDB" id="A0A975IUK9"/>
<dbReference type="SUPFAM" id="SSF51905">
    <property type="entry name" value="FAD/NAD(P)-binding domain"/>
    <property type="match status" value="1"/>
</dbReference>
<dbReference type="NCBIfam" id="TIGR03467">
    <property type="entry name" value="HpnE"/>
    <property type="match status" value="1"/>
</dbReference>
<dbReference type="EMBL" id="CP073078">
    <property type="protein sequence ID" value="QUD87903.1"/>
    <property type="molecule type" value="Genomic_DNA"/>
</dbReference>
<evidence type="ECO:0000313" key="2">
    <source>
        <dbReference type="EMBL" id="QUD87903.1"/>
    </source>
</evidence>
<dbReference type="RefSeq" id="WP_211937954.1">
    <property type="nucleotide sequence ID" value="NZ_CP073078.1"/>
</dbReference>
<sequence length="418" mass="44609">MNAGKVWIVGGGLAGLSAAVVLAGQGVAVELIEGAGQVGGRCRSYVDPVLDMTIDNGNHLVLSGNSATFAYLGAIGSADRMAGPEVARFDFQDVRTGQAWVLQPNEGPLAWWVMAESRRVPGTRTGDYLALLALLNPAADKRINQVIPCKGPLWERLLQPFLLAVLNTDPATGSAALAGAVIRETLARGGRAYRPRIAQPSLAAALLDPALTWLAAKNVPVRLGQRVRAIRYEGGRAAALSLPDGEIALGPHDSVVVATPPWISQTLVPDLTVPDRFTPIVNAHFKLAPPAGVRPMVGVIGGKAEWVFAFEDRISVTVSGAEALVDTDREALAEMFWNDIRAVHGLGNMPIPPWQIVKERRATFEATPEQDARRPDAKTRWNNLILAGDWTRTGLPATIEGAIRSGQKAARLAERALV</sequence>
<dbReference type="Gene3D" id="3.50.50.60">
    <property type="entry name" value="FAD/NAD(P)-binding domain"/>
    <property type="match status" value="1"/>
</dbReference>
<organism evidence="2 3">
    <name type="scientific">Phenylobacterium montanum</name>
    <dbReference type="NCBI Taxonomy" id="2823693"/>
    <lineage>
        <taxon>Bacteria</taxon>
        <taxon>Pseudomonadati</taxon>
        <taxon>Pseudomonadota</taxon>
        <taxon>Alphaproteobacteria</taxon>
        <taxon>Caulobacterales</taxon>
        <taxon>Caulobacteraceae</taxon>
        <taxon>Phenylobacterium</taxon>
    </lineage>
</organism>
<gene>
    <name evidence="2" type="primary">hpnE</name>
    <name evidence="2" type="ORF">KCG34_23150</name>
</gene>
<name>A0A975IUK9_9CAUL</name>
<feature type="domain" description="Amine oxidase" evidence="1">
    <location>
        <begin position="13"/>
        <end position="411"/>
    </location>
</feature>